<gene>
    <name evidence="1" type="ORF">DSO57_1027596</name>
</gene>
<proteinExistence type="predicted"/>
<keyword evidence="2" id="KW-1185">Reference proteome</keyword>
<dbReference type="Proteomes" id="UP001165960">
    <property type="component" value="Unassembled WGS sequence"/>
</dbReference>
<evidence type="ECO:0000313" key="2">
    <source>
        <dbReference type="Proteomes" id="UP001165960"/>
    </source>
</evidence>
<comment type="caution">
    <text evidence="1">The sequence shown here is derived from an EMBL/GenBank/DDBJ whole genome shotgun (WGS) entry which is preliminary data.</text>
</comment>
<name>A0ACC2UB53_9FUNG</name>
<accession>A0ACC2UB53</accession>
<dbReference type="EMBL" id="QTSX02000879">
    <property type="protein sequence ID" value="KAJ9084124.1"/>
    <property type="molecule type" value="Genomic_DNA"/>
</dbReference>
<organism evidence="1 2">
    <name type="scientific">Entomophthora muscae</name>
    <dbReference type="NCBI Taxonomy" id="34485"/>
    <lineage>
        <taxon>Eukaryota</taxon>
        <taxon>Fungi</taxon>
        <taxon>Fungi incertae sedis</taxon>
        <taxon>Zoopagomycota</taxon>
        <taxon>Entomophthoromycotina</taxon>
        <taxon>Entomophthoromycetes</taxon>
        <taxon>Entomophthorales</taxon>
        <taxon>Entomophthoraceae</taxon>
        <taxon>Entomophthora</taxon>
    </lineage>
</organism>
<evidence type="ECO:0000313" key="1">
    <source>
        <dbReference type="EMBL" id="KAJ9084124.1"/>
    </source>
</evidence>
<sequence>MVLVPIFPLFWSTSPGIWNKLTLITQLPGSTPGLLSNAFGHFTQVPTILATFAQLPWSVPYPEGVSPSPKLGTNKPPFSDLTNPLPAAATAPSLPSLHQIPTLDSDITPTRDCSLWLLTGALLWGSWSPVPKVCPVS</sequence>
<protein>
    <submittedName>
        <fullName evidence="1">Uncharacterized protein</fullName>
    </submittedName>
</protein>
<reference evidence="1" key="1">
    <citation type="submission" date="2022-04" db="EMBL/GenBank/DDBJ databases">
        <title>Genome of the entomopathogenic fungus Entomophthora muscae.</title>
        <authorList>
            <person name="Elya C."/>
            <person name="Lovett B.R."/>
            <person name="Lee E."/>
            <person name="Macias A.M."/>
            <person name="Hajek A.E."/>
            <person name="De Bivort B.L."/>
            <person name="Kasson M.T."/>
            <person name="De Fine Licht H.H."/>
            <person name="Stajich J.E."/>
        </authorList>
    </citation>
    <scope>NUCLEOTIDE SEQUENCE</scope>
    <source>
        <strain evidence="1">Berkeley</strain>
    </source>
</reference>